<organism evidence="1 2">
    <name type="scientific">Plicaturopsis crispa FD-325 SS-3</name>
    <dbReference type="NCBI Taxonomy" id="944288"/>
    <lineage>
        <taxon>Eukaryota</taxon>
        <taxon>Fungi</taxon>
        <taxon>Dikarya</taxon>
        <taxon>Basidiomycota</taxon>
        <taxon>Agaricomycotina</taxon>
        <taxon>Agaricomycetes</taxon>
        <taxon>Agaricomycetidae</taxon>
        <taxon>Amylocorticiales</taxon>
        <taxon>Amylocorticiaceae</taxon>
        <taxon>Plicatura</taxon>
        <taxon>Plicaturopsis crispa</taxon>
    </lineage>
</organism>
<dbReference type="OrthoDB" id="432234at2759"/>
<dbReference type="HOGENOM" id="CLU_161528_1_0_1"/>
<dbReference type="EMBL" id="KN832589">
    <property type="protein sequence ID" value="KII83002.1"/>
    <property type="molecule type" value="Genomic_DNA"/>
</dbReference>
<proteinExistence type="predicted"/>
<reference evidence="1 2" key="1">
    <citation type="submission" date="2014-06" db="EMBL/GenBank/DDBJ databases">
        <title>Evolutionary Origins and Diversification of the Mycorrhizal Mutualists.</title>
        <authorList>
            <consortium name="DOE Joint Genome Institute"/>
            <consortium name="Mycorrhizal Genomics Consortium"/>
            <person name="Kohler A."/>
            <person name="Kuo A."/>
            <person name="Nagy L.G."/>
            <person name="Floudas D."/>
            <person name="Copeland A."/>
            <person name="Barry K.W."/>
            <person name="Cichocki N."/>
            <person name="Veneault-Fourrey C."/>
            <person name="LaButti K."/>
            <person name="Lindquist E.A."/>
            <person name="Lipzen A."/>
            <person name="Lundell T."/>
            <person name="Morin E."/>
            <person name="Murat C."/>
            <person name="Riley R."/>
            <person name="Ohm R."/>
            <person name="Sun H."/>
            <person name="Tunlid A."/>
            <person name="Henrissat B."/>
            <person name="Grigoriev I.V."/>
            <person name="Hibbett D.S."/>
            <person name="Martin F."/>
        </authorList>
    </citation>
    <scope>NUCLEOTIDE SEQUENCE [LARGE SCALE GENOMIC DNA]</scope>
    <source>
        <strain evidence="1 2">FD-325 SS-3</strain>
    </source>
</reference>
<name>A0A0C9SPU7_PLICR</name>
<dbReference type="AlphaFoldDB" id="A0A0C9SPU7"/>
<dbReference type="Proteomes" id="UP000053263">
    <property type="component" value="Unassembled WGS sequence"/>
</dbReference>
<feature type="non-terminal residue" evidence="1">
    <location>
        <position position="1"/>
    </location>
</feature>
<evidence type="ECO:0008006" key="3">
    <source>
        <dbReference type="Google" id="ProtNLM"/>
    </source>
</evidence>
<dbReference type="Gene3D" id="3.40.50.300">
    <property type="entry name" value="P-loop containing nucleotide triphosphate hydrolases"/>
    <property type="match status" value="1"/>
</dbReference>
<evidence type="ECO:0000313" key="1">
    <source>
        <dbReference type="EMBL" id="KII83002.1"/>
    </source>
</evidence>
<accession>A0A0C9SPU7</accession>
<protein>
    <recommendedName>
        <fullName evidence="3">ATP-dependent DNA helicase</fullName>
    </recommendedName>
</protein>
<keyword evidence="2" id="KW-1185">Reference proteome</keyword>
<evidence type="ECO:0000313" key="2">
    <source>
        <dbReference type="Proteomes" id="UP000053263"/>
    </source>
</evidence>
<dbReference type="InterPro" id="IPR027417">
    <property type="entry name" value="P-loop_NTPase"/>
</dbReference>
<gene>
    <name evidence="1" type="ORF">PLICRDRAFT_64382</name>
</gene>
<feature type="non-terminal residue" evidence="1">
    <location>
        <position position="59"/>
    </location>
</feature>
<sequence length="59" mass="6230">RQLLMYIAGVGGTGKSHVIKSLVLLFSKLGRINELMLSAPTGCSALIIGGYTIHALTMI</sequence>